<sequence length="428" mass="44853">MTTSTLQTLRPGDPGYDAARLGFQRRRSHRPAVVALAHSADDVTAAILLARRSGRRVAVQATGHGTAAVDDEALLITTGALAEVHIDPDARIARIGAGARWGAVITAAARYGLAPLSGSSPGVGVAGYLVHGGIPLLGRRHGYAAEHVRAVELVTADGEQHRITGGDLFWAVRGGGGSFGVVTAVEIGLIPLTTVYGGALDLPATPQTLRGWRDWAEDAPEQASTSVAVAPFPDPAQPVLSVRIAYEGRPDDGERLVAPLRALAEPIRDELRELAWTESHTIHDDPPGPVASRTTTVALRALPDSVLDAAIPAITAGVPRIVEFRRLGGAFTRRRADAPLRRDAEWSAGTISIMAPGVDDAVVDELDARFRATAAPHTVGRLGALLLGEGADPAAVADAHHPADLARLRRIRDEADPERVLAPAAPLP</sequence>
<organism evidence="7 8">
    <name type="scientific">Pseudonocardia thermophila</name>
    <dbReference type="NCBI Taxonomy" id="1848"/>
    <lineage>
        <taxon>Bacteria</taxon>
        <taxon>Bacillati</taxon>
        <taxon>Actinomycetota</taxon>
        <taxon>Actinomycetes</taxon>
        <taxon>Pseudonocardiales</taxon>
        <taxon>Pseudonocardiaceae</taxon>
        <taxon>Pseudonocardia</taxon>
    </lineage>
</organism>
<dbReference type="PROSITE" id="PS51387">
    <property type="entry name" value="FAD_PCMH"/>
    <property type="match status" value="1"/>
</dbReference>
<dbReference type="PANTHER" id="PTHR42973:SF39">
    <property type="entry name" value="FAD-BINDING PCMH-TYPE DOMAIN-CONTAINING PROTEIN"/>
    <property type="match status" value="1"/>
</dbReference>
<dbReference type="GO" id="GO:0071949">
    <property type="term" value="F:FAD binding"/>
    <property type="evidence" value="ECO:0007669"/>
    <property type="project" value="InterPro"/>
</dbReference>
<keyword evidence="5" id="KW-0560">Oxidoreductase</keyword>
<accession>A0A1M6W798</accession>
<proteinExistence type="inferred from homology"/>
<evidence type="ECO:0000256" key="2">
    <source>
        <dbReference type="ARBA" id="ARBA00005466"/>
    </source>
</evidence>
<evidence type="ECO:0000256" key="1">
    <source>
        <dbReference type="ARBA" id="ARBA00001974"/>
    </source>
</evidence>
<dbReference type="InterPro" id="IPR016166">
    <property type="entry name" value="FAD-bd_PCMH"/>
</dbReference>
<evidence type="ECO:0000259" key="6">
    <source>
        <dbReference type="PROSITE" id="PS51387"/>
    </source>
</evidence>
<comment type="cofactor">
    <cofactor evidence="1">
        <name>FAD</name>
        <dbReference type="ChEBI" id="CHEBI:57692"/>
    </cofactor>
</comment>
<protein>
    <submittedName>
        <fullName evidence="7">FAD/FMN-containing dehydrogenase</fullName>
    </submittedName>
</protein>
<dbReference type="OrthoDB" id="5169292at2"/>
<feature type="domain" description="FAD-binding PCMH-type" evidence="6">
    <location>
        <begin position="26"/>
        <end position="192"/>
    </location>
</feature>
<gene>
    <name evidence="7" type="ORF">SAMN05443637_1149</name>
</gene>
<dbReference type="Gene3D" id="3.30.465.10">
    <property type="match status" value="1"/>
</dbReference>
<dbReference type="InterPro" id="IPR050416">
    <property type="entry name" value="FAD-linked_Oxidoreductase"/>
</dbReference>
<dbReference type="PROSITE" id="PS00862">
    <property type="entry name" value="OX2_COVAL_FAD"/>
    <property type="match status" value="1"/>
</dbReference>
<evidence type="ECO:0000256" key="3">
    <source>
        <dbReference type="ARBA" id="ARBA00022630"/>
    </source>
</evidence>
<evidence type="ECO:0000256" key="4">
    <source>
        <dbReference type="ARBA" id="ARBA00022827"/>
    </source>
</evidence>
<keyword evidence="3" id="KW-0285">Flavoprotein</keyword>
<keyword evidence="4" id="KW-0274">FAD</keyword>
<reference evidence="7 8" key="1">
    <citation type="submission" date="2016-11" db="EMBL/GenBank/DDBJ databases">
        <authorList>
            <person name="Jaros S."/>
            <person name="Januszkiewicz K."/>
            <person name="Wedrychowicz H."/>
        </authorList>
    </citation>
    <scope>NUCLEOTIDE SEQUENCE [LARGE SCALE GENOMIC DNA]</scope>
    <source>
        <strain evidence="7 8">DSM 43832</strain>
    </source>
</reference>
<dbReference type="EMBL" id="FRAP01000014">
    <property type="protein sequence ID" value="SHK89662.1"/>
    <property type="molecule type" value="Genomic_DNA"/>
</dbReference>
<dbReference type="InterPro" id="IPR016169">
    <property type="entry name" value="FAD-bd_PCMH_sub2"/>
</dbReference>
<dbReference type="AlphaFoldDB" id="A0A1M6W798"/>
<keyword evidence="8" id="KW-1185">Reference proteome</keyword>
<dbReference type="Pfam" id="PF01565">
    <property type="entry name" value="FAD_binding_4"/>
    <property type="match status" value="1"/>
</dbReference>
<evidence type="ECO:0000313" key="7">
    <source>
        <dbReference type="EMBL" id="SHK89662.1"/>
    </source>
</evidence>
<evidence type="ECO:0000313" key="8">
    <source>
        <dbReference type="Proteomes" id="UP000184363"/>
    </source>
</evidence>
<dbReference type="InterPro" id="IPR036318">
    <property type="entry name" value="FAD-bd_PCMH-like_sf"/>
</dbReference>
<dbReference type="InterPro" id="IPR016167">
    <property type="entry name" value="FAD-bd_PCMH_sub1"/>
</dbReference>
<dbReference type="InterPro" id="IPR006094">
    <property type="entry name" value="Oxid_FAD_bind_N"/>
</dbReference>
<dbReference type="Gene3D" id="3.40.462.20">
    <property type="match status" value="1"/>
</dbReference>
<dbReference type="PANTHER" id="PTHR42973">
    <property type="entry name" value="BINDING OXIDOREDUCTASE, PUTATIVE (AFU_ORTHOLOGUE AFUA_1G17690)-RELATED"/>
    <property type="match status" value="1"/>
</dbReference>
<name>A0A1M6W798_PSETH</name>
<evidence type="ECO:0000256" key="5">
    <source>
        <dbReference type="ARBA" id="ARBA00023002"/>
    </source>
</evidence>
<dbReference type="InterPro" id="IPR006093">
    <property type="entry name" value="Oxy_OxRdtase_FAD_BS"/>
</dbReference>
<dbReference type="Gene3D" id="3.30.43.10">
    <property type="entry name" value="Uridine Diphospho-n-acetylenolpyruvylglucosamine Reductase, domain 2"/>
    <property type="match status" value="1"/>
</dbReference>
<dbReference type="SUPFAM" id="SSF56176">
    <property type="entry name" value="FAD-binding/transporter-associated domain-like"/>
    <property type="match status" value="1"/>
</dbReference>
<dbReference type="GO" id="GO:0016491">
    <property type="term" value="F:oxidoreductase activity"/>
    <property type="evidence" value="ECO:0007669"/>
    <property type="project" value="UniProtKB-KW"/>
</dbReference>
<dbReference type="Proteomes" id="UP000184363">
    <property type="component" value="Unassembled WGS sequence"/>
</dbReference>
<comment type="similarity">
    <text evidence="2">Belongs to the oxygen-dependent FAD-linked oxidoreductase family.</text>
</comment>
<dbReference type="RefSeq" id="WP_073458298.1">
    <property type="nucleotide sequence ID" value="NZ_CALGVN010000014.1"/>
</dbReference>
<dbReference type="STRING" id="1848.SAMN05443637_1149"/>